<keyword evidence="3" id="KW-1185">Reference proteome</keyword>
<proteinExistence type="predicted"/>
<reference evidence="2" key="1">
    <citation type="journal article" date="2020" name="Stud. Mycol.">
        <title>101 Dothideomycetes genomes: a test case for predicting lifestyles and emergence of pathogens.</title>
        <authorList>
            <person name="Haridas S."/>
            <person name="Albert R."/>
            <person name="Binder M."/>
            <person name="Bloem J."/>
            <person name="Labutti K."/>
            <person name="Salamov A."/>
            <person name="Andreopoulos B."/>
            <person name="Baker S."/>
            <person name="Barry K."/>
            <person name="Bills G."/>
            <person name="Bluhm B."/>
            <person name="Cannon C."/>
            <person name="Castanera R."/>
            <person name="Culley D."/>
            <person name="Daum C."/>
            <person name="Ezra D."/>
            <person name="Gonzalez J."/>
            <person name="Henrissat B."/>
            <person name="Kuo A."/>
            <person name="Liang C."/>
            <person name="Lipzen A."/>
            <person name="Lutzoni F."/>
            <person name="Magnuson J."/>
            <person name="Mondo S."/>
            <person name="Nolan M."/>
            <person name="Ohm R."/>
            <person name="Pangilinan J."/>
            <person name="Park H.-J."/>
            <person name="Ramirez L."/>
            <person name="Alfaro M."/>
            <person name="Sun H."/>
            <person name="Tritt A."/>
            <person name="Yoshinaga Y."/>
            <person name="Zwiers L.-H."/>
            <person name="Turgeon B."/>
            <person name="Goodwin S."/>
            <person name="Spatafora J."/>
            <person name="Crous P."/>
            <person name="Grigoriev I."/>
        </authorList>
    </citation>
    <scope>NUCLEOTIDE SEQUENCE</scope>
    <source>
        <strain evidence="2">CBS 473.64</strain>
    </source>
</reference>
<feature type="compositionally biased region" description="Gly residues" evidence="1">
    <location>
        <begin position="135"/>
        <end position="144"/>
    </location>
</feature>
<sequence>MQYAVFRFKYRSPTYLRSLFGSLIPYTALDHPLTFEPVIPRPISSPAKPKQHHVSKEALETLPREALVDSVLKLHTKMEAKKHATKAKNGTAQWVVKHSGDDAEKEKKHRGSRSEKKSKGKNTDGRKKENEVSGWGDGAGGGATWGTEAWA</sequence>
<protein>
    <submittedName>
        <fullName evidence="2">Uncharacterized protein</fullName>
    </submittedName>
</protein>
<feature type="compositionally biased region" description="Basic and acidic residues" evidence="1">
    <location>
        <begin position="98"/>
        <end position="131"/>
    </location>
</feature>
<evidence type="ECO:0000256" key="1">
    <source>
        <dbReference type="SAM" id="MobiDB-lite"/>
    </source>
</evidence>
<evidence type="ECO:0000313" key="3">
    <source>
        <dbReference type="Proteomes" id="UP000799753"/>
    </source>
</evidence>
<dbReference type="OrthoDB" id="5423516at2759"/>
<feature type="region of interest" description="Disordered" evidence="1">
    <location>
        <begin position="82"/>
        <end position="151"/>
    </location>
</feature>
<accession>A0A6A6RI93</accession>
<gene>
    <name evidence="2" type="ORF">P280DRAFT_206442</name>
</gene>
<evidence type="ECO:0000313" key="2">
    <source>
        <dbReference type="EMBL" id="KAF2634932.1"/>
    </source>
</evidence>
<dbReference type="AlphaFoldDB" id="A0A6A6RI93"/>
<dbReference type="EMBL" id="MU006812">
    <property type="protein sequence ID" value="KAF2634932.1"/>
    <property type="molecule type" value="Genomic_DNA"/>
</dbReference>
<organism evidence="2 3">
    <name type="scientific">Massarina eburnea CBS 473.64</name>
    <dbReference type="NCBI Taxonomy" id="1395130"/>
    <lineage>
        <taxon>Eukaryota</taxon>
        <taxon>Fungi</taxon>
        <taxon>Dikarya</taxon>
        <taxon>Ascomycota</taxon>
        <taxon>Pezizomycotina</taxon>
        <taxon>Dothideomycetes</taxon>
        <taxon>Pleosporomycetidae</taxon>
        <taxon>Pleosporales</taxon>
        <taxon>Massarineae</taxon>
        <taxon>Massarinaceae</taxon>
        <taxon>Massarina</taxon>
    </lineage>
</organism>
<dbReference type="Proteomes" id="UP000799753">
    <property type="component" value="Unassembled WGS sequence"/>
</dbReference>
<name>A0A6A6RI93_9PLEO</name>